<dbReference type="PANTHER" id="PTHR39160:SF4">
    <property type="entry name" value="RESUSCITATION-PROMOTING FACTOR RPFB"/>
    <property type="match status" value="1"/>
</dbReference>
<protein>
    <submittedName>
        <fullName evidence="3">3D domain-containing protein</fullName>
    </submittedName>
</protein>
<dbReference type="CDD" id="cd14667">
    <property type="entry name" value="3D_containing_proteins"/>
    <property type="match status" value="1"/>
</dbReference>
<evidence type="ECO:0000259" key="2">
    <source>
        <dbReference type="Pfam" id="PF06725"/>
    </source>
</evidence>
<dbReference type="InterPro" id="IPR036908">
    <property type="entry name" value="RlpA-like_sf"/>
</dbReference>
<proteinExistence type="predicted"/>
<dbReference type="SUPFAM" id="SSF50685">
    <property type="entry name" value="Barwin-like endoglucanases"/>
    <property type="match status" value="1"/>
</dbReference>
<reference evidence="4" key="1">
    <citation type="journal article" date="2019" name="Int. J. Syst. Evol. Microbiol.">
        <title>The Global Catalogue of Microorganisms (GCM) 10K type strain sequencing project: providing services to taxonomists for standard genome sequencing and annotation.</title>
        <authorList>
            <consortium name="The Broad Institute Genomics Platform"/>
            <consortium name="The Broad Institute Genome Sequencing Center for Infectious Disease"/>
            <person name="Wu L."/>
            <person name="Ma J."/>
        </authorList>
    </citation>
    <scope>NUCLEOTIDE SEQUENCE [LARGE SCALE GENOMIC DNA]</scope>
    <source>
        <strain evidence="4">CGMCC 1.12286</strain>
    </source>
</reference>
<sequence length="159" mass="16974">MWFATCAHASAQQSAELPRDNEAVSAFGKVFDLRDYTAKEGTFTLTAYNLDKISTGKDPGDPGYGVTATGTSAASGRTVAVDPTVIPYGALLRIDGVGWRVAEDTGGAIRGNHIDVLVESRRGALTFGVKRHCHVEIYLPKTPEDAAPVHQIANRRFGA</sequence>
<gene>
    <name evidence="3" type="ORF">ACFSB2_22855</name>
</gene>
<keyword evidence="4" id="KW-1185">Reference proteome</keyword>
<dbReference type="EMBL" id="JBHUCX010000092">
    <property type="protein sequence ID" value="MFD1677504.1"/>
    <property type="molecule type" value="Genomic_DNA"/>
</dbReference>
<dbReference type="InterPro" id="IPR059180">
    <property type="entry name" value="3D_YorM"/>
</dbReference>
<dbReference type="InterPro" id="IPR051933">
    <property type="entry name" value="Resuscitation_pf_RpfB"/>
</dbReference>
<evidence type="ECO:0000256" key="1">
    <source>
        <dbReference type="ARBA" id="ARBA00022729"/>
    </source>
</evidence>
<name>A0ABW4JM81_9BACL</name>
<accession>A0ABW4JM81</accession>
<keyword evidence="1" id="KW-0732">Signal</keyword>
<dbReference type="Gene3D" id="2.40.40.10">
    <property type="entry name" value="RlpA-like domain"/>
    <property type="match status" value="1"/>
</dbReference>
<evidence type="ECO:0000313" key="4">
    <source>
        <dbReference type="Proteomes" id="UP001597079"/>
    </source>
</evidence>
<comment type="caution">
    <text evidence="3">The sequence shown here is derived from an EMBL/GenBank/DDBJ whole genome shotgun (WGS) entry which is preliminary data.</text>
</comment>
<dbReference type="InterPro" id="IPR010611">
    <property type="entry name" value="3D_dom"/>
</dbReference>
<dbReference type="Proteomes" id="UP001597079">
    <property type="component" value="Unassembled WGS sequence"/>
</dbReference>
<organism evidence="3 4">
    <name type="scientific">Alicyclobacillus fodiniaquatilis</name>
    <dbReference type="NCBI Taxonomy" id="1661150"/>
    <lineage>
        <taxon>Bacteria</taxon>
        <taxon>Bacillati</taxon>
        <taxon>Bacillota</taxon>
        <taxon>Bacilli</taxon>
        <taxon>Bacillales</taxon>
        <taxon>Alicyclobacillaceae</taxon>
        <taxon>Alicyclobacillus</taxon>
    </lineage>
</organism>
<feature type="domain" description="3D" evidence="2">
    <location>
        <begin position="77"/>
        <end position="135"/>
    </location>
</feature>
<dbReference type="Pfam" id="PF06725">
    <property type="entry name" value="3D"/>
    <property type="match status" value="1"/>
</dbReference>
<evidence type="ECO:0000313" key="3">
    <source>
        <dbReference type="EMBL" id="MFD1677504.1"/>
    </source>
</evidence>
<dbReference type="PANTHER" id="PTHR39160">
    <property type="entry name" value="CELL WALL-BINDING PROTEIN YOCH"/>
    <property type="match status" value="1"/>
</dbReference>